<keyword evidence="1" id="KW-0808">Transferase</keyword>
<organism evidence="1 2">
    <name type="scientific">Marixanthomonas spongiae</name>
    <dbReference type="NCBI Taxonomy" id="2174845"/>
    <lineage>
        <taxon>Bacteria</taxon>
        <taxon>Pseudomonadati</taxon>
        <taxon>Bacteroidota</taxon>
        <taxon>Flavobacteriia</taxon>
        <taxon>Flavobacteriales</taxon>
        <taxon>Flavobacteriaceae</taxon>
        <taxon>Marixanthomonas</taxon>
    </lineage>
</organism>
<dbReference type="EMBL" id="QEHR01000002">
    <property type="protein sequence ID" value="PVW16562.1"/>
    <property type="molecule type" value="Genomic_DNA"/>
</dbReference>
<dbReference type="GO" id="GO:0016740">
    <property type="term" value="F:transferase activity"/>
    <property type="evidence" value="ECO:0007669"/>
    <property type="project" value="UniProtKB-KW"/>
</dbReference>
<dbReference type="Proteomes" id="UP000245962">
    <property type="component" value="Unassembled WGS sequence"/>
</dbReference>
<gene>
    <name evidence="1" type="ORF">DDV96_03200</name>
</gene>
<reference evidence="1 2" key="1">
    <citation type="submission" date="2018-04" db="EMBL/GenBank/DDBJ databases">
        <title>Marixanthomonas spongiae HN-E44 sp. nov., isolated from a marine sponge.</title>
        <authorList>
            <person name="Luo L."/>
            <person name="Zhuang L."/>
        </authorList>
    </citation>
    <scope>NUCLEOTIDE SEQUENCE [LARGE SCALE GENOMIC DNA]</scope>
    <source>
        <strain evidence="1 2">HN-E44</strain>
    </source>
</reference>
<comment type="caution">
    <text evidence="1">The sequence shown here is derived from an EMBL/GenBank/DDBJ whole genome shotgun (WGS) entry which is preliminary data.</text>
</comment>
<proteinExistence type="predicted"/>
<dbReference type="InterPro" id="IPR016181">
    <property type="entry name" value="Acyl_CoA_acyltransferase"/>
</dbReference>
<evidence type="ECO:0000313" key="1">
    <source>
        <dbReference type="EMBL" id="PVW16562.1"/>
    </source>
</evidence>
<dbReference type="SUPFAM" id="SSF55729">
    <property type="entry name" value="Acyl-CoA N-acyltransferases (Nat)"/>
    <property type="match status" value="1"/>
</dbReference>
<accession>A0A2U0I639</accession>
<name>A0A2U0I639_9FLAO</name>
<dbReference type="OrthoDB" id="9808687at2"/>
<protein>
    <submittedName>
        <fullName evidence="1">GNAT family N-acetyltransferase</fullName>
    </submittedName>
</protein>
<dbReference type="Gene3D" id="3.40.630.30">
    <property type="match status" value="1"/>
</dbReference>
<sequence length="305" mass="35125">MASAKNATFLFNRNFMDYHSDRFDDFSLLVYKGKKLCAVLPANKTEDMLISHQGLTYGGLVLQAKIKFADSAMLFQALLKFIAESDVKKLRIKLLPVNYHSVPAEEIQYLLQAVDAKRNQVAVASAIDLQNRLKIQSNRMEGVKKAHKHELQIQEGKTFEPFWEDILAPNLKKRFGASPVHSLEEIKRLGNYFPENIHQFNVLKENKIVAGATVFETDTLVHTQYISANRDKQQLGSLDFLFHYLITDRFKHKRYFDFGTSNEQNGKKINAGLQYWKECFGARTIVYEQYEVNPKNHFLLNSIGI</sequence>
<keyword evidence="2" id="KW-1185">Reference proteome</keyword>
<dbReference type="AlphaFoldDB" id="A0A2U0I639"/>
<evidence type="ECO:0000313" key="2">
    <source>
        <dbReference type="Proteomes" id="UP000245962"/>
    </source>
</evidence>